<dbReference type="InterPro" id="IPR036779">
    <property type="entry name" value="LysM_dom_sf"/>
</dbReference>
<dbReference type="InterPro" id="IPR023346">
    <property type="entry name" value="Lysozyme-like_dom_sf"/>
</dbReference>
<evidence type="ECO:0000313" key="4">
    <source>
        <dbReference type="Proteomes" id="UP000319499"/>
    </source>
</evidence>
<evidence type="ECO:0000313" key="3">
    <source>
        <dbReference type="EMBL" id="TWP29260.1"/>
    </source>
</evidence>
<feature type="region of interest" description="Disordered" evidence="1">
    <location>
        <begin position="285"/>
        <end position="324"/>
    </location>
</feature>
<reference evidence="3 4" key="1">
    <citation type="submission" date="2019-02" db="EMBL/GenBank/DDBJ databases">
        <title>Apibacter muscae sp. nov.: a novel member of the house fly microbiota.</title>
        <authorList>
            <person name="Park R."/>
        </authorList>
    </citation>
    <scope>NUCLEOTIDE SEQUENCE [LARGE SCALE GENOMIC DNA]</scope>
    <source>
        <strain evidence="3 4">AL1</strain>
    </source>
</reference>
<organism evidence="3 4">
    <name type="scientific">Apibacter muscae</name>
    <dbReference type="NCBI Taxonomy" id="2509004"/>
    <lineage>
        <taxon>Bacteria</taxon>
        <taxon>Pseudomonadati</taxon>
        <taxon>Bacteroidota</taxon>
        <taxon>Flavobacteriia</taxon>
        <taxon>Flavobacteriales</taxon>
        <taxon>Weeksellaceae</taxon>
        <taxon>Apibacter</taxon>
    </lineage>
</organism>
<dbReference type="CDD" id="cd00118">
    <property type="entry name" value="LysM"/>
    <property type="match status" value="1"/>
</dbReference>
<protein>
    <submittedName>
        <fullName evidence="3">LysM peptidoglycan-binding domain-containing protein</fullName>
    </submittedName>
</protein>
<feature type="domain" description="LysM" evidence="2">
    <location>
        <begin position="5"/>
        <end position="57"/>
    </location>
</feature>
<dbReference type="AlphaFoldDB" id="A0A563DGH3"/>
<dbReference type="PROSITE" id="PS51782">
    <property type="entry name" value="LYSM"/>
    <property type="match status" value="1"/>
</dbReference>
<dbReference type="CDD" id="cd00736">
    <property type="entry name" value="lambda_lys-like"/>
    <property type="match status" value="1"/>
</dbReference>
<sequence length="894" mass="101953">MPEYILHKVKKGDTVWGISRQYGVEEHKIVQANPEIKLRKQGKNYTPLIYEGDTLRIPQGEGKENYRIEGKTSLGMGETATYKLVTSEGIAPHYPAKKIIWLFFVDEGTENWRQLRLEKEKTGQEFSIVFKNQKLKAKKIRMEAYVQWSKEREKLAEFFMALDGQDVPEIKELTLLDANRNKIKRKVSYSETIFARALCTGMEGETLYFSLWEDDAKGAGHSEENKDNFIETKTAIVTDGKAEVAFRLLYATMAPIANRKVPVGQKNEGAYHEYYVTATRYEKTEGEKASENIDVKNPDYTPPPPKPKPKPKATPKKETTKPKIIHKAPVNAPAKGRDKLPAPAWKEPNIIRVYIRDTQGKVWNRNPKYGEKIRVYIDSENMINRKIQLKIYDKDVVYNDLLHEEDRTITANTNFGTIHLTAAMQEKGGDISYQNLFAEVYLYDTQQTVKSEVVNVDKTNFSALPPEGITPTTVASSPQKKEENKNKCVCEERVRAYMRMLRVGEGTGELIKSYDQKLKKIVYIEKDPQKGYTTAFGGNKILDLSKHPEKNYGGSTAAGAYQIMRYTWWSLSGWELDKNYAKTGKYIEKNDLLKKYNITDYYPESQDKICVIIFKHKRSGILNLITKGEIERATREYGSLEWASLPNKGDNSKYSYKGKPQPATPMKDVLAHFEEFYKEELNEISNLHLKKGFLKSFNHTCNCQNKDVTIIENKNNICNTCNEEHYNLADGSKWQTQFDSIFGNKQKQNVACWRACKVILSNYGVTGGDNINPIQMVSQNGTSDLILKKVKEGKSYLDKELKSNRVVLVGVDDGRTAVYNSDKTTEHFIVIIGKGCDNGKIFYRYFDVGTAHKDKGTNSNNKLYLQSNGIIQGKSPGGTKTYTIAQVRKNTIKN</sequence>
<evidence type="ECO:0000256" key="1">
    <source>
        <dbReference type="SAM" id="MobiDB-lite"/>
    </source>
</evidence>
<dbReference type="SMART" id="SM00257">
    <property type="entry name" value="LysM"/>
    <property type="match status" value="1"/>
</dbReference>
<dbReference type="SUPFAM" id="SSF53955">
    <property type="entry name" value="Lysozyme-like"/>
    <property type="match status" value="1"/>
</dbReference>
<dbReference type="SUPFAM" id="SSF54106">
    <property type="entry name" value="LysM domain"/>
    <property type="match status" value="1"/>
</dbReference>
<dbReference type="Gene3D" id="1.10.530.10">
    <property type="match status" value="1"/>
</dbReference>
<proteinExistence type="predicted"/>
<dbReference type="RefSeq" id="WP_146291889.1">
    <property type="nucleotide sequence ID" value="NZ_SELH01000015.1"/>
</dbReference>
<dbReference type="EMBL" id="SELH01000015">
    <property type="protein sequence ID" value="TWP29260.1"/>
    <property type="molecule type" value="Genomic_DNA"/>
</dbReference>
<name>A0A563DGH3_9FLAO</name>
<dbReference type="OrthoDB" id="961266at2"/>
<dbReference type="Proteomes" id="UP000319499">
    <property type="component" value="Unassembled WGS sequence"/>
</dbReference>
<feature type="compositionally biased region" description="Basic and acidic residues" evidence="1">
    <location>
        <begin position="285"/>
        <end position="297"/>
    </location>
</feature>
<accession>A0A563DGH3</accession>
<keyword evidence="4" id="KW-1185">Reference proteome</keyword>
<comment type="caution">
    <text evidence="3">The sequence shown here is derived from an EMBL/GenBank/DDBJ whole genome shotgun (WGS) entry which is preliminary data.</text>
</comment>
<dbReference type="Gene3D" id="3.10.350.10">
    <property type="entry name" value="LysM domain"/>
    <property type="match status" value="1"/>
</dbReference>
<evidence type="ECO:0000259" key="2">
    <source>
        <dbReference type="PROSITE" id="PS51782"/>
    </source>
</evidence>
<dbReference type="Pfam" id="PF01476">
    <property type="entry name" value="LysM"/>
    <property type="match status" value="1"/>
</dbReference>
<gene>
    <name evidence="3" type="ORF">ETU09_03305</name>
</gene>
<dbReference type="InterPro" id="IPR018392">
    <property type="entry name" value="LysM"/>
</dbReference>